<keyword evidence="2 7" id="KW-0813">Transport</keyword>
<sequence>MESKLVFKRLIFVVFIAFFSTFLCFSMLYFSKGSIAYAKGTNAISLEAKERLEKSFDLDKPLLKQYSSWLFKALRGDFGVSLIHGEEIVSLIKERFFNTLILSLSAFFVLFLASLTLGILCLLYPNSLLEKLIHILSMSFLALPSFALALVFILFFAVFLQILPSSGTTDIGFEDDILNRINHLILPVCVLVLSHLAVFMQVAKTSLLESYEKPFILSAYARGLSQIRIILHFTLKHALSPIISYFGACALSFMMSAYVVESVFAYGGLGNLMIESIIFKDYPVVLALVFVSVLLAGFFTFLADLICLFLNPRLRGIN</sequence>
<dbReference type="Gene3D" id="1.10.3720.10">
    <property type="entry name" value="MetI-like"/>
    <property type="match status" value="1"/>
</dbReference>
<keyword evidence="5 7" id="KW-1133">Transmembrane helix</keyword>
<dbReference type="PANTHER" id="PTHR43163:SF6">
    <property type="entry name" value="DIPEPTIDE TRANSPORT SYSTEM PERMEASE PROTEIN DPPB-RELATED"/>
    <property type="match status" value="1"/>
</dbReference>
<dbReference type="Pfam" id="PF00528">
    <property type="entry name" value="BPD_transp_1"/>
    <property type="match status" value="1"/>
</dbReference>
<dbReference type="GO" id="GO:0005886">
    <property type="term" value="C:plasma membrane"/>
    <property type="evidence" value="ECO:0007669"/>
    <property type="project" value="UniProtKB-SubCell"/>
</dbReference>
<evidence type="ECO:0000313" key="9">
    <source>
        <dbReference type="Proteomes" id="UP000535305"/>
    </source>
</evidence>
<reference evidence="8 9" key="1">
    <citation type="submission" date="2018-06" db="EMBL/GenBank/DDBJ databases">
        <authorList>
            <consortium name="PulseNet: The National Subtyping Network for Foodborne Disease Surveillance"/>
            <person name="Tarr C.L."/>
            <person name="Trees E."/>
            <person name="Katz L.S."/>
            <person name="Carleton-Romer H.A."/>
            <person name="Stroika S."/>
            <person name="Kucerova Z."/>
            <person name="Roache K.F."/>
            <person name="Sabol A.L."/>
            <person name="Besser J."/>
            <person name="Gerner-Smidt P."/>
        </authorList>
    </citation>
    <scope>NUCLEOTIDE SEQUENCE [LARGE SCALE GENOMIC DNA]</scope>
    <source>
        <strain evidence="8 9">PNUSAC003104</strain>
    </source>
</reference>
<keyword evidence="3" id="KW-1003">Cell membrane</keyword>
<evidence type="ECO:0000256" key="6">
    <source>
        <dbReference type="ARBA" id="ARBA00023136"/>
    </source>
</evidence>
<evidence type="ECO:0000256" key="2">
    <source>
        <dbReference type="ARBA" id="ARBA00022448"/>
    </source>
</evidence>
<feature type="transmembrane region" description="Helical" evidence="7">
    <location>
        <begin position="284"/>
        <end position="310"/>
    </location>
</feature>
<dbReference type="PROSITE" id="PS50928">
    <property type="entry name" value="ABC_TM1"/>
    <property type="match status" value="1"/>
</dbReference>
<feature type="transmembrane region" description="Helical" evidence="7">
    <location>
        <begin position="6"/>
        <end position="30"/>
    </location>
</feature>
<dbReference type="InterPro" id="IPR035906">
    <property type="entry name" value="MetI-like_sf"/>
</dbReference>
<evidence type="ECO:0000256" key="5">
    <source>
        <dbReference type="ARBA" id="ARBA00022989"/>
    </source>
</evidence>
<keyword evidence="9" id="KW-1185">Reference proteome</keyword>
<dbReference type="AlphaFoldDB" id="A0A5L4RDQ4"/>
<feature type="transmembrane region" description="Helical" evidence="7">
    <location>
        <begin position="242"/>
        <end position="264"/>
    </location>
</feature>
<evidence type="ECO:0000256" key="1">
    <source>
        <dbReference type="ARBA" id="ARBA00004651"/>
    </source>
</evidence>
<keyword evidence="6 7" id="KW-0472">Membrane</keyword>
<comment type="similarity">
    <text evidence="7">Belongs to the binding-protein-dependent transport system permease family.</text>
</comment>
<protein>
    <submittedName>
        <fullName evidence="8">ABC transporter permease</fullName>
    </submittedName>
</protein>
<dbReference type="EMBL" id="AABVLA010000037">
    <property type="protein sequence ID" value="EAJ1622553.1"/>
    <property type="molecule type" value="Genomic_DNA"/>
</dbReference>
<feature type="transmembrane region" description="Helical" evidence="7">
    <location>
        <begin position="137"/>
        <end position="163"/>
    </location>
</feature>
<comment type="caution">
    <text evidence="8">The sequence shown here is derived from an EMBL/GenBank/DDBJ whole genome shotgun (WGS) entry which is preliminary data.</text>
</comment>
<organism evidence="8 9">
    <name type="scientific">Campylobacter upsaliensis</name>
    <dbReference type="NCBI Taxonomy" id="28080"/>
    <lineage>
        <taxon>Bacteria</taxon>
        <taxon>Pseudomonadati</taxon>
        <taxon>Campylobacterota</taxon>
        <taxon>Epsilonproteobacteria</taxon>
        <taxon>Campylobacterales</taxon>
        <taxon>Campylobacteraceae</taxon>
        <taxon>Campylobacter</taxon>
    </lineage>
</organism>
<dbReference type="PANTHER" id="PTHR43163">
    <property type="entry name" value="DIPEPTIDE TRANSPORT SYSTEM PERMEASE PROTEIN DPPB-RELATED"/>
    <property type="match status" value="1"/>
</dbReference>
<name>A0A5L4RDQ4_CAMUP</name>
<dbReference type="Proteomes" id="UP000535305">
    <property type="component" value="Unassembled WGS sequence"/>
</dbReference>
<evidence type="ECO:0000256" key="4">
    <source>
        <dbReference type="ARBA" id="ARBA00022692"/>
    </source>
</evidence>
<evidence type="ECO:0000256" key="3">
    <source>
        <dbReference type="ARBA" id="ARBA00022475"/>
    </source>
</evidence>
<proteinExistence type="inferred from homology"/>
<gene>
    <name evidence="8" type="ORF">CT510_07905</name>
</gene>
<dbReference type="GO" id="GO:0055085">
    <property type="term" value="P:transmembrane transport"/>
    <property type="evidence" value="ECO:0007669"/>
    <property type="project" value="InterPro"/>
</dbReference>
<feature type="transmembrane region" description="Helical" evidence="7">
    <location>
        <begin position="184"/>
        <end position="203"/>
    </location>
</feature>
<dbReference type="SUPFAM" id="SSF161098">
    <property type="entry name" value="MetI-like"/>
    <property type="match status" value="1"/>
</dbReference>
<dbReference type="InterPro" id="IPR000515">
    <property type="entry name" value="MetI-like"/>
</dbReference>
<keyword evidence="4 7" id="KW-0812">Transmembrane</keyword>
<feature type="transmembrane region" description="Helical" evidence="7">
    <location>
        <begin position="100"/>
        <end position="125"/>
    </location>
</feature>
<accession>A0A5L4RDQ4</accession>
<evidence type="ECO:0000313" key="8">
    <source>
        <dbReference type="EMBL" id="EAJ1622553.1"/>
    </source>
</evidence>
<dbReference type="CDD" id="cd06261">
    <property type="entry name" value="TM_PBP2"/>
    <property type="match status" value="1"/>
</dbReference>
<comment type="subcellular location">
    <subcellularLocation>
        <location evidence="1 7">Cell membrane</location>
        <topology evidence="1 7">Multi-pass membrane protein</topology>
    </subcellularLocation>
</comment>
<evidence type="ECO:0000256" key="7">
    <source>
        <dbReference type="RuleBase" id="RU363032"/>
    </source>
</evidence>